<evidence type="ECO:0000313" key="13">
    <source>
        <dbReference type="EMBL" id="TAJ44542.1"/>
    </source>
</evidence>
<feature type="domain" description="Phosphoribulokinase/uridine kinase" evidence="12">
    <location>
        <begin position="18"/>
        <end position="193"/>
    </location>
</feature>
<dbReference type="PRINTS" id="PR00478">
    <property type="entry name" value="PHRIBLKINASE"/>
</dbReference>
<dbReference type="RefSeq" id="WP_130646334.1">
    <property type="nucleotide sequence ID" value="NZ_PGCL01000002.1"/>
</dbReference>
<gene>
    <name evidence="13" type="ORF">CUJ86_04300</name>
</gene>
<keyword evidence="4" id="KW-0602">Photosynthesis</keyword>
<keyword evidence="6" id="KW-0808">Transferase</keyword>
<accession>A0A483CNA0</accession>
<dbReference type="AlphaFoldDB" id="A0A483CNA0"/>
<proteinExistence type="inferred from homology"/>
<dbReference type="SUPFAM" id="SSF52540">
    <property type="entry name" value="P-loop containing nucleoside triphosphate hydrolases"/>
    <property type="match status" value="1"/>
</dbReference>
<dbReference type="NCBIfam" id="NF005655">
    <property type="entry name" value="PRK07429.1"/>
    <property type="match status" value="1"/>
</dbReference>
<dbReference type="InterPro" id="IPR027417">
    <property type="entry name" value="P-loop_NTPase"/>
</dbReference>
<dbReference type="EMBL" id="PGCL01000002">
    <property type="protein sequence ID" value="TAJ44542.1"/>
    <property type="molecule type" value="Genomic_DNA"/>
</dbReference>
<sequence>METPMFRERISASSSVFVIGVAGDSGSGKTTFTRSIREIFGDDVVATITLDDYHRYDRRERRALGITPLHPGANNLELLAGHVRTLKGGGTILKPVYNHDNGTFGPDIPFGPCRVLILEGLHTLFTRELRGLLDFSLFVDPDTDVKELWKVRRDMQRRGYSRAEVLAEMEERRPDYERFIAPQRDHADVIIRISRSTLGTEASEECNIYRVMVCQKKLLARMMEIGLSIDLGEVFMLCERPFLFEYGIIPDRAMSSLTLDGELNASAIRKLVRTIGDQAGPEKLRILSNRHYVTATDIAELIIAWRIINRWCVLDDRMAGDTKG</sequence>
<keyword evidence="9" id="KW-0067">ATP-binding</keyword>
<dbReference type="InterPro" id="IPR006083">
    <property type="entry name" value="PRK/URK"/>
</dbReference>
<evidence type="ECO:0000256" key="5">
    <source>
        <dbReference type="ARBA" id="ARBA00022567"/>
    </source>
</evidence>
<comment type="catalytic activity">
    <reaction evidence="11">
        <text>D-ribulose 5-phosphate + ATP = D-ribulose 1,5-bisphosphate + ADP + H(+)</text>
        <dbReference type="Rhea" id="RHEA:19365"/>
        <dbReference type="ChEBI" id="CHEBI:15378"/>
        <dbReference type="ChEBI" id="CHEBI:30616"/>
        <dbReference type="ChEBI" id="CHEBI:57870"/>
        <dbReference type="ChEBI" id="CHEBI:58121"/>
        <dbReference type="ChEBI" id="CHEBI:456216"/>
        <dbReference type="EC" id="2.7.1.19"/>
    </reaction>
</comment>
<keyword evidence="7" id="KW-0547">Nucleotide-binding</keyword>
<evidence type="ECO:0000256" key="11">
    <source>
        <dbReference type="ARBA" id="ARBA00047663"/>
    </source>
</evidence>
<evidence type="ECO:0000256" key="1">
    <source>
        <dbReference type="ARBA" id="ARBA00005215"/>
    </source>
</evidence>
<keyword evidence="8 13" id="KW-0418">Kinase</keyword>
<evidence type="ECO:0000256" key="6">
    <source>
        <dbReference type="ARBA" id="ARBA00022679"/>
    </source>
</evidence>
<comment type="pathway">
    <text evidence="1">Carbohydrate biosynthesis; Calvin cycle.</text>
</comment>
<evidence type="ECO:0000256" key="8">
    <source>
        <dbReference type="ARBA" id="ARBA00022777"/>
    </source>
</evidence>
<name>A0A483CNA0_9EURY</name>
<dbReference type="InterPro" id="IPR006082">
    <property type="entry name" value="PRK"/>
</dbReference>
<dbReference type="Gene3D" id="3.40.50.300">
    <property type="entry name" value="P-loop containing nucleotide triphosphate hydrolases"/>
    <property type="match status" value="1"/>
</dbReference>
<dbReference type="GO" id="GO:0005524">
    <property type="term" value="F:ATP binding"/>
    <property type="evidence" value="ECO:0007669"/>
    <property type="project" value="UniProtKB-KW"/>
</dbReference>
<evidence type="ECO:0000256" key="10">
    <source>
        <dbReference type="ARBA" id="ARBA00031382"/>
    </source>
</evidence>
<evidence type="ECO:0000256" key="9">
    <source>
        <dbReference type="ARBA" id="ARBA00022840"/>
    </source>
</evidence>
<evidence type="ECO:0000259" key="12">
    <source>
        <dbReference type="Pfam" id="PF00485"/>
    </source>
</evidence>
<keyword evidence="14" id="KW-1185">Reference proteome</keyword>
<dbReference type="GO" id="GO:0019253">
    <property type="term" value="P:reductive pentose-phosphate cycle"/>
    <property type="evidence" value="ECO:0007669"/>
    <property type="project" value="UniProtKB-KW"/>
</dbReference>
<evidence type="ECO:0000313" key="14">
    <source>
        <dbReference type="Proteomes" id="UP000292580"/>
    </source>
</evidence>
<evidence type="ECO:0000256" key="3">
    <source>
        <dbReference type="ARBA" id="ARBA00012042"/>
    </source>
</evidence>
<dbReference type="OrthoDB" id="51389at2157"/>
<dbReference type="GO" id="GO:0008974">
    <property type="term" value="F:phosphoribulokinase activity"/>
    <property type="evidence" value="ECO:0007669"/>
    <property type="project" value="UniProtKB-EC"/>
</dbReference>
<evidence type="ECO:0000256" key="7">
    <source>
        <dbReference type="ARBA" id="ARBA00022741"/>
    </source>
</evidence>
<dbReference type="Pfam" id="PF00485">
    <property type="entry name" value="PRK"/>
    <property type="match status" value="1"/>
</dbReference>
<comment type="caution">
    <text evidence="13">The sequence shown here is derived from an EMBL/GenBank/DDBJ whole genome shotgun (WGS) entry which is preliminary data.</text>
</comment>
<keyword evidence="5" id="KW-0113">Calvin cycle</keyword>
<protein>
    <recommendedName>
        <fullName evidence="3">phosphoribulokinase</fullName>
        <ecNumber evidence="3">2.7.1.19</ecNumber>
    </recommendedName>
    <alternativeName>
        <fullName evidence="10">Phosphopentokinase</fullName>
    </alternativeName>
</protein>
<evidence type="ECO:0000256" key="4">
    <source>
        <dbReference type="ARBA" id="ARBA00022531"/>
    </source>
</evidence>
<reference evidence="13 14" key="1">
    <citation type="submission" date="2017-11" db="EMBL/GenBank/DDBJ databases">
        <title>Isolation and Characterization of Methanofollis Species from Methane Seep Offshore SW Taiwan.</title>
        <authorList>
            <person name="Teng N.-H."/>
            <person name="Lai M.-C."/>
            <person name="Chen S.-C."/>
        </authorList>
    </citation>
    <scope>NUCLEOTIDE SEQUENCE [LARGE SCALE GENOMIC DNA]</scope>
    <source>
        <strain evidence="13 14">FWC-SCC2</strain>
    </source>
</reference>
<dbReference type="PANTHER" id="PTHR10285">
    <property type="entry name" value="URIDINE KINASE"/>
    <property type="match status" value="1"/>
</dbReference>
<evidence type="ECO:0000256" key="2">
    <source>
        <dbReference type="ARBA" id="ARBA00009719"/>
    </source>
</evidence>
<comment type="similarity">
    <text evidence="2">Belongs to the phosphoribulokinase family.</text>
</comment>
<dbReference type="Proteomes" id="UP000292580">
    <property type="component" value="Unassembled WGS sequence"/>
</dbReference>
<organism evidence="13 14">
    <name type="scientific">Methanofollis fontis</name>
    <dbReference type="NCBI Taxonomy" id="2052832"/>
    <lineage>
        <taxon>Archaea</taxon>
        <taxon>Methanobacteriati</taxon>
        <taxon>Methanobacteriota</taxon>
        <taxon>Stenosarchaea group</taxon>
        <taxon>Methanomicrobia</taxon>
        <taxon>Methanomicrobiales</taxon>
        <taxon>Methanomicrobiaceae</taxon>
        <taxon>Methanofollis</taxon>
    </lineage>
</organism>
<dbReference type="EC" id="2.7.1.19" evidence="3"/>